<proteinExistence type="inferred from homology"/>
<evidence type="ECO:0000256" key="1">
    <source>
        <dbReference type="ARBA" id="ARBA00004173"/>
    </source>
</evidence>
<evidence type="ECO:0000256" key="10">
    <source>
        <dbReference type="ARBA" id="ARBA00041978"/>
    </source>
</evidence>
<organism evidence="13 14">
    <name type="scientific">Saccharomyces mikatae IFO 1815</name>
    <dbReference type="NCBI Taxonomy" id="226126"/>
    <lineage>
        <taxon>Eukaryota</taxon>
        <taxon>Fungi</taxon>
        <taxon>Dikarya</taxon>
        <taxon>Ascomycota</taxon>
        <taxon>Saccharomycotina</taxon>
        <taxon>Saccharomycetes</taxon>
        <taxon>Saccharomycetales</taxon>
        <taxon>Saccharomycetaceae</taxon>
        <taxon>Saccharomyces</taxon>
    </lineage>
</organism>
<keyword evidence="3" id="KW-0496">Mitochondrion</keyword>
<comment type="catalytic activity">
    <reaction evidence="5">
        <text>uridine(2819) in 21S rRNA = pseudouridine(2819) in 21S rRNA</text>
        <dbReference type="Rhea" id="RHEA:42556"/>
        <dbReference type="Rhea" id="RHEA-COMP:10113"/>
        <dbReference type="Rhea" id="RHEA-COMP:10114"/>
        <dbReference type="ChEBI" id="CHEBI:65314"/>
        <dbReference type="ChEBI" id="CHEBI:65315"/>
        <dbReference type="EC" id="5.4.99.43"/>
    </reaction>
</comment>
<dbReference type="Gene3D" id="3.30.2350.10">
    <property type="entry name" value="Pseudouridine synthase"/>
    <property type="match status" value="1"/>
</dbReference>
<dbReference type="EC" id="5.4.99.43" evidence="7"/>
<evidence type="ECO:0000259" key="12">
    <source>
        <dbReference type="Pfam" id="PF00849"/>
    </source>
</evidence>
<dbReference type="RefSeq" id="XP_056078205.1">
    <property type="nucleotide sequence ID" value="XM_056224270.1"/>
</dbReference>
<evidence type="ECO:0000313" key="13">
    <source>
        <dbReference type="EMBL" id="CAI4035085.1"/>
    </source>
</evidence>
<evidence type="ECO:0000256" key="4">
    <source>
        <dbReference type="ARBA" id="ARBA00023235"/>
    </source>
</evidence>
<sequence>MSMCIKRQIPIIFENAHYLIVNKPPGIPSQPPDTRTWGRTHPGLDPTPLLDRFKTIYCSYKQVELYRTVHRLDHCVTGGMLIAKTKDASIKFSRFLQKGGNKGYKLLRKYVAIVERPSCLDKRFNDQVNNGSHYNSLVSHDGRQITKFKLIDEQCIVLQLVTGKKHQIRQHLSQILNQPILNDQKYGSTSKLTTPFKDQIALHSACIITKIGLQTQTHLIPMKFNNTGKLWSRRYVNEEGEFISQIKDVLIENWD</sequence>
<reference evidence="13" key="1">
    <citation type="submission" date="2022-10" db="EMBL/GenBank/DDBJ databases">
        <authorList>
            <person name="Byrne P K."/>
        </authorList>
    </citation>
    <scope>NUCLEOTIDE SEQUENCE</scope>
    <source>
        <strain evidence="13">IFO1815</strain>
    </source>
</reference>
<evidence type="ECO:0000313" key="14">
    <source>
        <dbReference type="Proteomes" id="UP001161438"/>
    </source>
</evidence>
<protein>
    <recommendedName>
        <fullName evidence="8">21S rRNA pseudouridine(2819) synthase</fullName>
        <ecNumber evidence="7">5.4.99.43</ecNumber>
    </recommendedName>
    <alternativeName>
        <fullName evidence="10">Pseudouridine synthase 5</fullName>
    </alternativeName>
    <alternativeName>
        <fullName evidence="9">Pseudouridylate synthase PUS5</fullName>
    </alternativeName>
    <alternativeName>
        <fullName evidence="11">Uracil hydrolyase PUS5</fullName>
    </alternativeName>
</protein>
<dbReference type="GeneID" id="80919939"/>
<keyword evidence="14" id="KW-1185">Reference proteome</keyword>
<dbReference type="GO" id="GO:0160143">
    <property type="term" value="F:21S rRNA pseudouridine(2819) synthase activity"/>
    <property type="evidence" value="ECO:0007669"/>
    <property type="project" value="UniProtKB-EC"/>
</dbReference>
<dbReference type="InterPro" id="IPR006145">
    <property type="entry name" value="PsdUridine_synth_RsuA/RluA"/>
</dbReference>
<evidence type="ECO:0000256" key="11">
    <source>
        <dbReference type="ARBA" id="ARBA00042700"/>
    </source>
</evidence>
<evidence type="ECO:0000256" key="7">
    <source>
        <dbReference type="ARBA" id="ARBA00038947"/>
    </source>
</evidence>
<evidence type="ECO:0000256" key="6">
    <source>
        <dbReference type="ARBA" id="ARBA00037513"/>
    </source>
</evidence>
<dbReference type="SUPFAM" id="SSF55120">
    <property type="entry name" value="Pseudouridine synthase"/>
    <property type="match status" value="1"/>
</dbReference>
<dbReference type="GO" id="GO:0000455">
    <property type="term" value="P:enzyme-directed rRNA pseudouridine synthesis"/>
    <property type="evidence" value="ECO:0007669"/>
    <property type="project" value="TreeGrafter"/>
</dbReference>
<dbReference type="InterPro" id="IPR020103">
    <property type="entry name" value="PsdUridine_synth_cat_dom_sf"/>
</dbReference>
<dbReference type="Proteomes" id="UP001161438">
    <property type="component" value="Chromosome 12"/>
</dbReference>
<evidence type="ECO:0000256" key="9">
    <source>
        <dbReference type="ARBA" id="ARBA00041561"/>
    </source>
</evidence>
<dbReference type="InterPro" id="IPR050188">
    <property type="entry name" value="RluA_PseudoU_synthase"/>
</dbReference>
<dbReference type="PROSITE" id="PS01129">
    <property type="entry name" value="PSI_RLU"/>
    <property type="match status" value="1"/>
</dbReference>
<dbReference type="CDD" id="cd02869">
    <property type="entry name" value="PseudoU_synth_RluA_like"/>
    <property type="match status" value="1"/>
</dbReference>
<dbReference type="PANTHER" id="PTHR21600:SF81">
    <property type="entry name" value="21S RRNA PSEUDOURIDINE(2819) SYNTHASE"/>
    <property type="match status" value="1"/>
</dbReference>
<feature type="domain" description="Pseudouridine synthase RsuA/RluA-like" evidence="12">
    <location>
        <begin position="17"/>
        <end position="174"/>
    </location>
</feature>
<evidence type="ECO:0000256" key="3">
    <source>
        <dbReference type="ARBA" id="ARBA00023128"/>
    </source>
</evidence>
<evidence type="ECO:0000256" key="2">
    <source>
        <dbReference type="ARBA" id="ARBA00010876"/>
    </source>
</evidence>
<comment type="subcellular location">
    <subcellularLocation>
        <location evidence="1">Mitochondrion</location>
    </subcellularLocation>
</comment>
<dbReference type="InterPro" id="IPR006224">
    <property type="entry name" value="PsdUridine_synth_RluA-like_CS"/>
</dbReference>
<dbReference type="AlphaFoldDB" id="A0AA35NC01"/>
<dbReference type="EMBL" id="OX365768">
    <property type="protein sequence ID" value="CAI4035085.1"/>
    <property type="molecule type" value="Genomic_DNA"/>
</dbReference>
<dbReference type="PANTHER" id="PTHR21600">
    <property type="entry name" value="MITOCHONDRIAL RNA PSEUDOURIDINE SYNTHASE"/>
    <property type="match status" value="1"/>
</dbReference>
<dbReference type="Pfam" id="PF00849">
    <property type="entry name" value="PseudoU_synth_2"/>
    <property type="match status" value="1"/>
</dbReference>
<keyword evidence="4" id="KW-0413">Isomerase</keyword>
<evidence type="ECO:0000256" key="8">
    <source>
        <dbReference type="ARBA" id="ARBA00040626"/>
    </source>
</evidence>
<comment type="function">
    <text evidence="6">Pseudouridylate synthase responsible for the pseudouridine-2819 formation in mitochondrial 21S rRNA. May modulate the efficiency or the fidelity of the mitochondrial translation machinery.</text>
</comment>
<name>A0AA35NC01_SACMI</name>
<dbReference type="GO" id="GO:0005739">
    <property type="term" value="C:mitochondrion"/>
    <property type="evidence" value="ECO:0007669"/>
    <property type="project" value="UniProtKB-SubCell"/>
</dbReference>
<dbReference type="GO" id="GO:0003723">
    <property type="term" value="F:RNA binding"/>
    <property type="evidence" value="ECO:0007669"/>
    <property type="project" value="InterPro"/>
</dbReference>
<accession>A0AA35NC01</accession>
<gene>
    <name evidence="13" type="primary">SMKI12G2250</name>
    <name evidence="13" type="ORF">SMKI_12G2250</name>
</gene>
<evidence type="ECO:0000256" key="5">
    <source>
        <dbReference type="ARBA" id="ARBA00036927"/>
    </source>
</evidence>
<comment type="similarity">
    <text evidence="2">Belongs to the pseudouridine synthase RluA family.</text>
</comment>